<gene>
    <name evidence="9" type="ORF">FYK55_07925</name>
</gene>
<evidence type="ECO:0000256" key="2">
    <source>
        <dbReference type="ARBA" id="ARBA00022676"/>
    </source>
</evidence>
<keyword evidence="3" id="KW-0808">Transferase</keyword>
<dbReference type="InterPro" id="IPR022701">
    <property type="entry name" value="QTMAN_N"/>
</dbReference>
<evidence type="ECO:0000256" key="6">
    <source>
        <dbReference type="ARBA" id="ARBA00048439"/>
    </source>
</evidence>
<dbReference type="EMBL" id="VWOX01000003">
    <property type="protein sequence ID" value="KAA5545557.1"/>
    <property type="molecule type" value="Genomic_DNA"/>
</dbReference>
<sequence length="390" mass="44462">MEVLAIEPYDGGSHHAFLSALDRYSRHRWRFATLPARHWKWRMRSAPMAILNQVAELAASREPDALLCSDMLDLATWLGFAARDRRLHDWVTRVPIVVYFHENQWVYPPAPGSRVDHHYAFTNLTSAAAANECWFNSEFNRRTFLEESRAFLRRMPDDQDVVDVQAVEERSHVLTPGFDHPSVTNDGPTLARKRGPASFSAASNSSPLRIGWVGRFEHDKRPDRFLELLTQLNSMAVDFQLILLGERGRQADHLDELKRRFADQILHDGFAPTTMEYEKWLGKLDVAVSTADHEFFGIAFCQAIWAGAIPVAPNDLSYVEYVPRSLRYESLPHAANLVAEISKRTPLQPEDSVWQAWQACRKQIEPLRAAPAVAAIDDQLQRLIDSTARP</sequence>
<dbReference type="SUPFAM" id="SSF53756">
    <property type="entry name" value="UDP-Glycosyltransferase/glycogen phosphorylase"/>
    <property type="match status" value="1"/>
</dbReference>
<dbReference type="PANTHER" id="PTHR13615">
    <property type="entry name" value="GLYCOSYLTRANSFERASE-LIKE 1"/>
    <property type="match status" value="1"/>
</dbReference>
<evidence type="ECO:0000313" key="10">
    <source>
        <dbReference type="Proteomes" id="UP000324479"/>
    </source>
</evidence>
<comment type="similarity">
    <text evidence="1">Belongs to the glycosyltransferase group 1 family. Glycosyltransferase 4 subfamily.</text>
</comment>
<dbReference type="Proteomes" id="UP000324479">
    <property type="component" value="Unassembled WGS sequence"/>
</dbReference>
<keyword evidence="10" id="KW-1185">Reference proteome</keyword>
<evidence type="ECO:0000256" key="1">
    <source>
        <dbReference type="ARBA" id="ARBA00009481"/>
    </source>
</evidence>
<dbReference type="InterPro" id="IPR051862">
    <property type="entry name" value="GT-like_domain_containing_1"/>
</dbReference>
<evidence type="ECO:0000313" key="9">
    <source>
        <dbReference type="EMBL" id="KAA5545557.1"/>
    </source>
</evidence>
<dbReference type="Gene3D" id="3.40.50.2000">
    <property type="entry name" value="Glycogen Phosphorylase B"/>
    <property type="match status" value="2"/>
</dbReference>
<evidence type="ECO:0000256" key="5">
    <source>
        <dbReference type="ARBA" id="ARBA00044539"/>
    </source>
</evidence>
<feature type="domain" description="tRNA-queuosine alpha-mannosyltransferase N-terminal" evidence="8">
    <location>
        <begin position="3"/>
        <end position="177"/>
    </location>
</feature>
<proteinExistence type="inferred from homology"/>
<dbReference type="RefSeq" id="WP_150075827.1">
    <property type="nucleotide sequence ID" value="NZ_VWOX01000003.1"/>
</dbReference>
<dbReference type="GO" id="GO:0016438">
    <property type="term" value="F:tRNA-queuosine(34) beta-mannosyltransferase activity"/>
    <property type="evidence" value="ECO:0007669"/>
    <property type="project" value="UniProtKB-EC"/>
</dbReference>
<dbReference type="PANTHER" id="PTHR13615:SF3">
    <property type="entry name" value="GLYCOSYLTRANSFERASE-LIKE DOMAIN-CONTAINING PROTEIN 1"/>
    <property type="match status" value="1"/>
</dbReference>
<comment type="caution">
    <text evidence="9">The sequence shown here is derived from an EMBL/GenBank/DDBJ whole genome shotgun (WGS) entry which is preliminary data.</text>
</comment>
<evidence type="ECO:0000259" key="7">
    <source>
        <dbReference type="Pfam" id="PF00534"/>
    </source>
</evidence>
<dbReference type="Pfam" id="PF12038">
    <property type="entry name" value="QTMAN_N"/>
    <property type="match status" value="1"/>
</dbReference>
<organism evidence="9 10">
    <name type="scientific">Roseiconus nitratireducens</name>
    <dbReference type="NCBI Taxonomy" id="2605748"/>
    <lineage>
        <taxon>Bacteria</taxon>
        <taxon>Pseudomonadati</taxon>
        <taxon>Planctomycetota</taxon>
        <taxon>Planctomycetia</taxon>
        <taxon>Pirellulales</taxon>
        <taxon>Pirellulaceae</taxon>
        <taxon>Roseiconus</taxon>
    </lineage>
</organism>
<evidence type="ECO:0000256" key="3">
    <source>
        <dbReference type="ARBA" id="ARBA00022679"/>
    </source>
</evidence>
<dbReference type="AlphaFoldDB" id="A0A5M6DDA8"/>
<comment type="catalytic activity">
    <reaction evidence="6">
        <text>queuosine(34) in tRNA(Asp) + GDP-alpha-D-mannose = O-4''-alpha-D-mannosylqueuosine(34) in tRNA(Asp) + GDP + H(+)</text>
        <dbReference type="Rhea" id="RHEA:12885"/>
        <dbReference type="Rhea" id="RHEA-COMP:18572"/>
        <dbReference type="Rhea" id="RHEA-COMP:18581"/>
        <dbReference type="ChEBI" id="CHEBI:15378"/>
        <dbReference type="ChEBI" id="CHEBI:57527"/>
        <dbReference type="ChEBI" id="CHEBI:58189"/>
        <dbReference type="ChEBI" id="CHEBI:194431"/>
        <dbReference type="ChEBI" id="CHEBI:194442"/>
        <dbReference type="EC" id="2.4.1.110"/>
    </reaction>
    <physiologicalReaction direction="left-to-right" evidence="6">
        <dbReference type="Rhea" id="RHEA:12886"/>
    </physiologicalReaction>
</comment>
<evidence type="ECO:0000259" key="8">
    <source>
        <dbReference type="Pfam" id="PF12038"/>
    </source>
</evidence>
<dbReference type="InterPro" id="IPR001296">
    <property type="entry name" value="Glyco_trans_1"/>
</dbReference>
<accession>A0A5M6DDA8</accession>
<dbReference type="EC" id="2.4.1.110" evidence="4"/>
<name>A0A5M6DDA8_9BACT</name>
<dbReference type="Pfam" id="PF00534">
    <property type="entry name" value="Glycos_transf_1"/>
    <property type="match status" value="1"/>
</dbReference>
<keyword evidence="2" id="KW-0328">Glycosyltransferase</keyword>
<protein>
    <recommendedName>
        <fullName evidence="5">tRNA-queuosine alpha-mannosyltransferase</fullName>
        <ecNumber evidence="4">2.4.1.110</ecNumber>
    </recommendedName>
</protein>
<feature type="domain" description="Glycosyl transferase family 1" evidence="7">
    <location>
        <begin position="201"/>
        <end position="322"/>
    </location>
</feature>
<evidence type="ECO:0000256" key="4">
    <source>
        <dbReference type="ARBA" id="ARBA00044517"/>
    </source>
</evidence>
<reference evidence="9 10" key="1">
    <citation type="submission" date="2019-08" db="EMBL/GenBank/DDBJ databases">
        <authorList>
            <person name="Dhanesh K."/>
            <person name="Kumar G."/>
            <person name="Sasikala C."/>
            <person name="Venkata Ramana C."/>
        </authorList>
    </citation>
    <scope>NUCLEOTIDE SEQUENCE [LARGE SCALE GENOMIC DNA]</scope>
    <source>
        <strain evidence="9 10">JC645</strain>
    </source>
</reference>